<keyword evidence="3" id="KW-1185">Reference proteome</keyword>
<evidence type="ECO:0000313" key="2">
    <source>
        <dbReference type="EMBL" id="NYD31146.1"/>
    </source>
</evidence>
<dbReference type="EMBL" id="JACCBF010000001">
    <property type="protein sequence ID" value="NYD31146.1"/>
    <property type="molecule type" value="Genomic_DNA"/>
</dbReference>
<name>A0A852RPG4_9ACTN</name>
<dbReference type="PROSITE" id="PS51257">
    <property type="entry name" value="PROKAR_LIPOPROTEIN"/>
    <property type="match status" value="1"/>
</dbReference>
<accession>A0A852RPG4</accession>
<evidence type="ECO:0008006" key="4">
    <source>
        <dbReference type="Google" id="ProtNLM"/>
    </source>
</evidence>
<feature type="signal peptide" evidence="1">
    <location>
        <begin position="1"/>
        <end position="17"/>
    </location>
</feature>
<reference evidence="2 3" key="1">
    <citation type="submission" date="2020-07" db="EMBL/GenBank/DDBJ databases">
        <title>Sequencing the genomes of 1000 actinobacteria strains.</title>
        <authorList>
            <person name="Klenk H.-P."/>
        </authorList>
    </citation>
    <scope>NUCLEOTIDE SEQUENCE [LARGE SCALE GENOMIC DNA]</scope>
    <source>
        <strain evidence="2 3">DSM 19082</strain>
    </source>
</reference>
<sequence>MRLLGNAVALPVALLLAAGLTGCDDEADRTAVDDVIAAADDARAGVLHEIADALVLSGAEGSRSFTVCGDDLAPGGVVLNDLVRFGSSGELTQEKATATAAGLLEADGWTVEDPAGQTALSATKGDLSLNLRIAPAQVQVHLRAACIRTSRKVAEDYDDRPEIGLAWSS</sequence>
<protein>
    <recommendedName>
        <fullName evidence="4">Lipoprotein</fullName>
    </recommendedName>
</protein>
<gene>
    <name evidence="2" type="ORF">BJ958_002692</name>
</gene>
<evidence type="ECO:0000313" key="3">
    <source>
        <dbReference type="Proteomes" id="UP000582231"/>
    </source>
</evidence>
<organism evidence="2 3">
    <name type="scientific">Nocardioides kongjuensis</name>
    <dbReference type="NCBI Taxonomy" id="349522"/>
    <lineage>
        <taxon>Bacteria</taxon>
        <taxon>Bacillati</taxon>
        <taxon>Actinomycetota</taxon>
        <taxon>Actinomycetes</taxon>
        <taxon>Propionibacteriales</taxon>
        <taxon>Nocardioidaceae</taxon>
        <taxon>Nocardioides</taxon>
    </lineage>
</organism>
<comment type="caution">
    <text evidence="2">The sequence shown here is derived from an EMBL/GenBank/DDBJ whole genome shotgun (WGS) entry which is preliminary data.</text>
</comment>
<keyword evidence="1" id="KW-0732">Signal</keyword>
<dbReference type="RefSeq" id="WP_179727302.1">
    <property type="nucleotide sequence ID" value="NZ_BAABEF010000001.1"/>
</dbReference>
<feature type="chain" id="PRO_5039700431" description="Lipoprotein" evidence="1">
    <location>
        <begin position="18"/>
        <end position="169"/>
    </location>
</feature>
<evidence type="ECO:0000256" key="1">
    <source>
        <dbReference type="SAM" id="SignalP"/>
    </source>
</evidence>
<dbReference type="AlphaFoldDB" id="A0A852RPG4"/>
<dbReference type="Proteomes" id="UP000582231">
    <property type="component" value="Unassembled WGS sequence"/>
</dbReference>
<proteinExistence type="predicted"/>